<evidence type="ECO:0000313" key="2">
    <source>
        <dbReference type="EMBL" id="MBK0400492.1"/>
    </source>
</evidence>
<keyword evidence="1" id="KW-0732">Signal</keyword>
<feature type="chain" id="PRO_5035245455" evidence="1">
    <location>
        <begin position="21"/>
        <end position="150"/>
    </location>
</feature>
<sequence>MNRRLGMAFALLAGAFSGGAAIAEGDPVSVTGEVIDTWCYFSGVMGGPEAVVGSAHHTCAMWCAAGGIPVGVLADDGTVYMVMKWQGDPAIADGTAMLDAQSHRITAKGTLYVRDGINYLMVAEIAADDGIVNRSHEDFGVVPPFAIPEL</sequence>
<evidence type="ECO:0000313" key="3">
    <source>
        <dbReference type="Proteomes" id="UP000655420"/>
    </source>
</evidence>
<dbReference type="AlphaFoldDB" id="A0A8J7MAA7"/>
<dbReference type="EMBL" id="JAEHHL010000009">
    <property type="protein sequence ID" value="MBK0400492.1"/>
    <property type="molecule type" value="Genomic_DNA"/>
</dbReference>
<protein>
    <submittedName>
        <fullName evidence="2">Uncharacterized protein</fullName>
    </submittedName>
</protein>
<organism evidence="2 3">
    <name type="scientific">Thermohalobaculum xanthum</name>
    <dbReference type="NCBI Taxonomy" id="2753746"/>
    <lineage>
        <taxon>Bacteria</taxon>
        <taxon>Pseudomonadati</taxon>
        <taxon>Pseudomonadota</taxon>
        <taxon>Alphaproteobacteria</taxon>
        <taxon>Rhodobacterales</taxon>
        <taxon>Paracoccaceae</taxon>
        <taxon>Thermohalobaculum</taxon>
    </lineage>
</organism>
<name>A0A8J7MAA7_9RHOB</name>
<feature type="signal peptide" evidence="1">
    <location>
        <begin position="1"/>
        <end position="20"/>
    </location>
</feature>
<evidence type="ECO:0000256" key="1">
    <source>
        <dbReference type="SAM" id="SignalP"/>
    </source>
</evidence>
<accession>A0A8J7MAA7</accession>
<comment type="caution">
    <text evidence="2">The sequence shown here is derived from an EMBL/GenBank/DDBJ whole genome shotgun (WGS) entry which is preliminary data.</text>
</comment>
<proteinExistence type="predicted"/>
<dbReference type="RefSeq" id="WP_200611359.1">
    <property type="nucleotide sequence ID" value="NZ_JAEHHL010000009.1"/>
</dbReference>
<dbReference type="Proteomes" id="UP000655420">
    <property type="component" value="Unassembled WGS sequence"/>
</dbReference>
<gene>
    <name evidence="2" type="ORF">H0I76_14925</name>
</gene>
<keyword evidence="3" id="KW-1185">Reference proteome</keyword>
<reference evidence="2" key="1">
    <citation type="submission" date="2020-12" db="EMBL/GenBank/DDBJ databases">
        <title>Bacterial taxonomy.</title>
        <authorList>
            <person name="Pan X."/>
        </authorList>
    </citation>
    <scope>NUCLEOTIDE SEQUENCE</scope>
    <source>
        <strain evidence="2">M0105</strain>
    </source>
</reference>